<dbReference type="GeneID" id="110253081"/>
<name>A0A913Y6R5_EXADI</name>
<feature type="region of interest" description="Disordered" evidence="5">
    <location>
        <begin position="494"/>
        <end position="517"/>
    </location>
</feature>
<dbReference type="InterPro" id="IPR020846">
    <property type="entry name" value="MFS_dom"/>
</dbReference>
<feature type="transmembrane region" description="Helical" evidence="6">
    <location>
        <begin position="459"/>
        <end position="479"/>
    </location>
</feature>
<evidence type="ECO:0000256" key="4">
    <source>
        <dbReference type="ARBA" id="ARBA00023136"/>
    </source>
</evidence>
<dbReference type="GO" id="GO:0016020">
    <property type="term" value="C:membrane"/>
    <property type="evidence" value="ECO:0007669"/>
    <property type="project" value="UniProtKB-SubCell"/>
</dbReference>
<dbReference type="InterPro" id="IPR005828">
    <property type="entry name" value="MFS_sugar_transport-like"/>
</dbReference>
<keyword evidence="2 6" id="KW-0812">Transmembrane</keyword>
<dbReference type="AlphaFoldDB" id="A0A913Y6R5"/>
<evidence type="ECO:0000256" key="2">
    <source>
        <dbReference type="ARBA" id="ARBA00022692"/>
    </source>
</evidence>
<dbReference type="SUPFAM" id="SSF103473">
    <property type="entry name" value="MFS general substrate transporter"/>
    <property type="match status" value="1"/>
</dbReference>
<organism evidence="8 9">
    <name type="scientific">Exaiptasia diaphana</name>
    <name type="common">Tropical sea anemone</name>
    <name type="synonym">Aiptasia pulchella</name>
    <dbReference type="NCBI Taxonomy" id="2652724"/>
    <lineage>
        <taxon>Eukaryota</taxon>
        <taxon>Metazoa</taxon>
        <taxon>Cnidaria</taxon>
        <taxon>Anthozoa</taxon>
        <taxon>Hexacorallia</taxon>
        <taxon>Actiniaria</taxon>
        <taxon>Aiptasiidae</taxon>
        <taxon>Exaiptasia</taxon>
    </lineage>
</organism>
<dbReference type="InterPro" id="IPR005829">
    <property type="entry name" value="Sugar_transporter_CS"/>
</dbReference>
<feature type="transmembrane region" description="Helical" evidence="6">
    <location>
        <begin position="141"/>
        <end position="161"/>
    </location>
</feature>
<dbReference type="PANTHER" id="PTHR24064">
    <property type="entry name" value="SOLUTE CARRIER FAMILY 22 MEMBER"/>
    <property type="match status" value="1"/>
</dbReference>
<accession>A0A913Y6R5</accession>
<keyword evidence="4 6" id="KW-0472">Membrane</keyword>
<comment type="subcellular location">
    <subcellularLocation>
        <location evidence="1">Membrane</location>
        <topology evidence="1">Multi-pass membrane protein</topology>
    </subcellularLocation>
</comment>
<sequence>MAHNTEELINKIGSFGRYQVRLFLVASFMVFITTNVLMVMTFSTAEPPWRCTANATSCKLNGTFKPGDKNYEYRCDIPRSDWEFAVDGNFDSIVTEWDLVCKTSTYVSHVNSLAFLFWMLGSIVGSILSDKVGRKKVTFPFFMIVAVSGLISAIAKHYWVFAVFRSLVGIGLGGAGTTAFVLVLEYVGARHRGAVGIGIWFAFVFAMCFLALIAYLLPAWRLLTIVTSAPGLIGFVFWWFTPESLRWLLMKGKSTEAKKTLQKAASVNGKLLVDEDFMLIQEDNDERNIKLGHIGDLFTSRLVAYRTLVSWYCWCVCGMVYYGISLSTPGIGGNMYLNFFISAVCECVGMIIGIFCLDKFGRKKSIAASLWIGGVAMVAAALLSYYDDGSDGYLAGKILMTMVIGKFFITIAFDGIFVHTSELFPTVIRNTALGTSSSSARIGSAASPYIVYSQRVHPLMPFGIMAINALISGILFLSLPETLNRVMPDTVNQNTSACTESPDGGKDVNDDKIGTDL</sequence>
<feature type="transmembrane region" description="Helical" evidence="6">
    <location>
        <begin position="20"/>
        <end position="40"/>
    </location>
</feature>
<dbReference type="OrthoDB" id="5970406at2759"/>
<evidence type="ECO:0000256" key="1">
    <source>
        <dbReference type="ARBA" id="ARBA00004141"/>
    </source>
</evidence>
<feature type="transmembrane region" description="Helical" evidence="6">
    <location>
        <begin position="336"/>
        <end position="357"/>
    </location>
</feature>
<keyword evidence="9" id="KW-1185">Reference proteome</keyword>
<dbReference type="CDD" id="cd17317">
    <property type="entry name" value="MFS_SLC22"/>
    <property type="match status" value="1"/>
</dbReference>
<feature type="transmembrane region" description="Helical" evidence="6">
    <location>
        <begin position="194"/>
        <end position="216"/>
    </location>
</feature>
<feature type="transmembrane region" description="Helical" evidence="6">
    <location>
        <begin position="106"/>
        <end position="129"/>
    </location>
</feature>
<evidence type="ECO:0000313" key="8">
    <source>
        <dbReference type="EnsemblMetazoa" id="XP_020915612.1"/>
    </source>
</evidence>
<feature type="transmembrane region" description="Helical" evidence="6">
    <location>
        <begin position="222"/>
        <end position="241"/>
    </location>
</feature>
<feature type="domain" description="Major facilitator superfamily (MFS) profile" evidence="7">
    <location>
        <begin position="22"/>
        <end position="484"/>
    </location>
</feature>
<dbReference type="PROSITE" id="PS00217">
    <property type="entry name" value="SUGAR_TRANSPORT_2"/>
    <property type="match status" value="1"/>
</dbReference>
<dbReference type="EnsemblMetazoa" id="XM_021059953.2">
    <property type="protein sequence ID" value="XP_020915612.1"/>
    <property type="gene ID" value="LOC110253081"/>
</dbReference>
<dbReference type="RefSeq" id="XP_020915613.1">
    <property type="nucleotide sequence ID" value="XM_021059954.2"/>
</dbReference>
<dbReference type="OMA" id="YLDETRY"/>
<dbReference type="Proteomes" id="UP000887567">
    <property type="component" value="Unplaced"/>
</dbReference>
<dbReference type="Pfam" id="PF00083">
    <property type="entry name" value="Sugar_tr"/>
    <property type="match status" value="1"/>
</dbReference>
<reference evidence="8" key="1">
    <citation type="submission" date="2022-11" db="UniProtKB">
        <authorList>
            <consortium name="EnsemblMetazoa"/>
        </authorList>
    </citation>
    <scope>IDENTIFICATION</scope>
</reference>
<dbReference type="Gene3D" id="1.20.1250.20">
    <property type="entry name" value="MFS general substrate transporter like domains"/>
    <property type="match status" value="1"/>
</dbReference>
<keyword evidence="3 6" id="KW-1133">Transmembrane helix</keyword>
<dbReference type="GO" id="GO:0022857">
    <property type="term" value="F:transmembrane transporter activity"/>
    <property type="evidence" value="ECO:0007669"/>
    <property type="project" value="InterPro"/>
</dbReference>
<feature type="transmembrane region" description="Helical" evidence="6">
    <location>
        <begin position="398"/>
        <end position="419"/>
    </location>
</feature>
<dbReference type="RefSeq" id="XP_020915612.1">
    <property type="nucleotide sequence ID" value="XM_021059953.2"/>
</dbReference>
<evidence type="ECO:0000256" key="3">
    <source>
        <dbReference type="ARBA" id="ARBA00022989"/>
    </source>
</evidence>
<dbReference type="KEGG" id="epa:110253081"/>
<dbReference type="EnsemblMetazoa" id="XM_021059954.2">
    <property type="protein sequence ID" value="XP_020915613.1"/>
    <property type="gene ID" value="LOC110253081"/>
</dbReference>
<feature type="transmembrane region" description="Helical" evidence="6">
    <location>
        <begin position="366"/>
        <end position="386"/>
    </location>
</feature>
<feature type="transmembrane region" description="Helical" evidence="6">
    <location>
        <begin position="167"/>
        <end position="187"/>
    </location>
</feature>
<proteinExistence type="predicted"/>
<evidence type="ECO:0000256" key="5">
    <source>
        <dbReference type="SAM" id="MobiDB-lite"/>
    </source>
</evidence>
<protein>
    <recommendedName>
        <fullName evidence="7">Major facilitator superfamily (MFS) profile domain-containing protein</fullName>
    </recommendedName>
</protein>
<evidence type="ECO:0000313" key="9">
    <source>
        <dbReference type="Proteomes" id="UP000887567"/>
    </source>
</evidence>
<evidence type="ECO:0000259" key="7">
    <source>
        <dbReference type="PROSITE" id="PS50850"/>
    </source>
</evidence>
<dbReference type="PROSITE" id="PS00216">
    <property type="entry name" value="SUGAR_TRANSPORT_1"/>
    <property type="match status" value="1"/>
</dbReference>
<feature type="compositionally biased region" description="Basic and acidic residues" evidence="5">
    <location>
        <begin position="503"/>
        <end position="517"/>
    </location>
</feature>
<dbReference type="PROSITE" id="PS50850">
    <property type="entry name" value="MFS"/>
    <property type="match status" value="1"/>
</dbReference>
<dbReference type="InterPro" id="IPR036259">
    <property type="entry name" value="MFS_trans_sf"/>
</dbReference>
<evidence type="ECO:0000256" key="6">
    <source>
        <dbReference type="SAM" id="Phobius"/>
    </source>
</evidence>
<feature type="transmembrane region" description="Helical" evidence="6">
    <location>
        <begin position="303"/>
        <end position="324"/>
    </location>
</feature>